<dbReference type="PROSITE" id="PS00211">
    <property type="entry name" value="ABC_TRANSPORTER_1"/>
    <property type="match status" value="1"/>
</dbReference>
<dbReference type="InterPro" id="IPR051309">
    <property type="entry name" value="ABCF_ATPase"/>
</dbReference>
<evidence type="ECO:0000256" key="2">
    <source>
        <dbReference type="ARBA" id="ARBA00022840"/>
    </source>
</evidence>
<dbReference type="GO" id="GO:0005524">
    <property type="term" value="F:ATP binding"/>
    <property type="evidence" value="ECO:0007669"/>
    <property type="project" value="UniProtKB-KW"/>
</dbReference>
<dbReference type="SMART" id="SM00382">
    <property type="entry name" value="AAA"/>
    <property type="match status" value="2"/>
</dbReference>
<dbReference type="OrthoDB" id="9762369at2"/>
<dbReference type="EMBL" id="CP009223">
    <property type="protein sequence ID" value="AIM62775.1"/>
    <property type="molecule type" value="Genomic_DNA"/>
</dbReference>
<dbReference type="Pfam" id="PF00005">
    <property type="entry name" value="ABC_tran"/>
    <property type="match status" value="2"/>
</dbReference>
<proteinExistence type="predicted"/>
<protein>
    <submittedName>
        <fullName evidence="5">ABC transporter, ATP-binding protein</fullName>
    </submittedName>
</protein>
<dbReference type="InterPro" id="IPR003439">
    <property type="entry name" value="ABC_transporter-like_ATP-bd"/>
</dbReference>
<accession>A0A075TYT5</accession>
<dbReference type="PANTHER" id="PTHR42855">
    <property type="entry name" value="ABC TRANSPORTER ATP-BINDING SUBUNIT"/>
    <property type="match status" value="1"/>
</dbReference>
<evidence type="ECO:0000256" key="1">
    <source>
        <dbReference type="ARBA" id="ARBA00022741"/>
    </source>
</evidence>
<dbReference type="KEGG" id="wci:WS105_0520"/>
<dbReference type="GO" id="GO:0016887">
    <property type="term" value="F:ATP hydrolysis activity"/>
    <property type="evidence" value="ECO:0007669"/>
    <property type="project" value="InterPro"/>
</dbReference>
<dbReference type="InterPro" id="IPR017871">
    <property type="entry name" value="ABC_transporter-like_CS"/>
</dbReference>
<reference evidence="6" key="2">
    <citation type="submission" date="2014-08" db="EMBL/GenBank/DDBJ databases">
        <title>Complete genome of Weissella ceti strain WS74 isolated from diseased rainbow trout in Brazil.</title>
        <authorList>
            <person name="Figueiredo H.C.P."/>
            <person name="Leal C.A.G."/>
            <person name="Pereira F.L."/>
            <person name="Soares S.C."/>
            <person name="Dorella F.A."/>
            <person name="Carvalho A.F."/>
            <person name="Azevedo V.A.C."/>
        </authorList>
    </citation>
    <scope>NUCLEOTIDE SEQUENCE [LARGE SCALE GENOMIC DNA]</scope>
    <source>
        <strain evidence="6">WS74</strain>
    </source>
</reference>
<feature type="domain" description="ABC transporter" evidence="4">
    <location>
        <begin position="313"/>
        <end position="497"/>
    </location>
</feature>
<keyword evidence="2 5" id="KW-0067">ATP-binding</keyword>
<dbReference type="KEGG" id="wct:WS74_0523"/>
<dbReference type="SUPFAM" id="SSF52540">
    <property type="entry name" value="P-loop containing nucleoside triphosphate hydrolases"/>
    <property type="match status" value="2"/>
</dbReference>
<keyword evidence="1" id="KW-0547">Nucleotide-binding</keyword>
<evidence type="ECO:0000256" key="3">
    <source>
        <dbReference type="SAM" id="MobiDB-lite"/>
    </source>
</evidence>
<dbReference type="InterPro" id="IPR003593">
    <property type="entry name" value="AAA+_ATPase"/>
</dbReference>
<dbReference type="NCBIfam" id="NF000355">
    <property type="entry name" value="ribo_prot_ABC_F"/>
    <property type="match status" value="1"/>
</dbReference>
<dbReference type="Proteomes" id="UP000029079">
    <property type="component" value="Chromosome"/>
</dbReference>
<dbReference type="CDD" id="cd03221">
    <property type="entry name" value="ABCF_EF-3"/>
    <property type="match status" value="1"/>
</dbReference>
<reference evidence="5 6" key="1">
    <citation type="journal article" date="2014" name="Genome Announc.">
        <title>Complete Genome Sequences of Fish Pathogenic Weissella ceti Strains WS74 and WS105.</title>
        <authorList>
            <person name="Figueiredo H.C."/>
            <person name="Leal C.A."/>
            <person name="Dorella F.A."/>
            <person name="Carvalho A.F."/>
            <person name="Soares S.C."/>
            <person name="Pereira F.L."/>
            <person name="Azevedo V.A."/>
        </authorList>
    </citation>
    <scope>NUCLEOTIDE SEQUENCE [LARGE SCALE GENOMIC DNA]</scope>
    <source>
        <strain evidence="5 6">WS74</strain>
    </source>
</reference>
<feature type="compositionally biased region" description="Basic and acidic residues" evidence="3">
    <location>
        <begin position="231"/>
        <end position="244"/>
    </location>
</feature>
<organism evidence="5 6">
    <name type="scientific">Weissella ceti</name>
    <dbReference type="NCBI Taxonomy" id="759620"/>
    <lineage>
        <taxon>Bacteria</taxon>
        <taxon>Bacillati</taxon>
        <taxon>Bacillota</taxon>
        <taxon>Bacilli</taxon>
        <taxon>Lactobacillales</taxon>
        <taxon>Lactobacillaceae</taxon>
        <taxon>Weissella</taxon>
    </lineage>
</organism>
<dbReference type="PATRIC" id="fig|759620.7.peg.509"/>
<evidence type="ECO:0000313" key="6">
    <source>
        <dbReference type="Proteomes" id="UP000029079"/>
    </source>
</evidence>
<evidence type="ECO:0000313" key="5">
    <source>
        <dbReference type="EMBL" id="AIM62775.1"/>
    </source>
</evidence>
<keyword evidence="6" id="KW-1185">Reference proteome</keyword>
<dbReference type="PROSITE" id="PS50893">
    <property type="entry name" value="ABC_TRANSPORTER_2"/>
    <property type="match status" value="2"/>
</dbReference>
<dbReference type="AlphaFoldDB" id="A0A075TYT5"/>
<dbReference type="RefSeq" id="WP_009765379.1">
    <property type="nucleotide sequence ID" value="NZ_CP009223.1"/>
</dbReference>
<dbReference type="Gene3D" id="3.40.50.300">
    <property type="entry name" value="P-loop containing nucleotide triphosphate hydrolases"/>
    <property type="match status" value="2"/>
</dbReference>
<feature type="domain" description="ABC transporter" evidence="4">
    <location>
        <begin position="4"/>
        <end position="213"/>
    </location>
</feature>
<dbReference type="InterPro" id="IPR027417">
    <property type="entry name" value="P-loop_NTPase"/>
</dbReference>
<dbReference type="KEGG" id="wce:WS08_0522"/>
<dbReference type="PANTHER" id="PTHR42855:SF2">
    <property type="entry name" value="DRUG RESISTANCE ABC TRANSPORTER,ATP-BINDING PROTEIN"/>
    <property type="match status" value="1"/>
</dbReference>
<name>A0A075TYT5_9LACO</name>
<gene>
    <name evidence="5" type="ORF">WS74_0523</name>
</gene>
<sequence length="500" mass="56869">MSNITIKNMSFAYDGNDHIFNQVNLNLDSSWRLGLIGRNGRGKTTLLNILQNKLPYNGSIESNVNFKYFPQTINDPNIDVTSLLVANVSISDHWQVDRELSYLGIDFDDIANRTFSTLSGGEQTKLLLAMTFIDDQSFILLDEPTNHLDAQTRQQIIQYLNRKSGFIVVSHDRSLLNTVIDHVVAIEQTQLRLYRGNFEIYEQEKAARDQSELAENSRLKHDIQRLSETAREKAQWSQNREKSKLGSRTEFNSKNRGDKGFEGARAARTMKKAKSLVNRKNDEIAHKETLLQDIETADVLSMKPLNSPHQTLLSFDAFSVQYTENPLFEPLSFTLKQGDIVALTGNNGVGKSSIIQALKNQNAVDYTGTIHIASQLKISYVKQDTSHLTGTLREFSTNHDVSYDELLGMLYKLGVPRQVFTQRIEDMSEGQRKRVELAKSLITPAHVFIWDEPLNYLDVFNQEQIQQLILTAKPTLLLIEHDQTFLRAIQAKQIALIPNQ</sequence>
<feature type="compositionally biased region" description="Basic and acidic residues" evidence="3">
    <location>
        <begin position="251"/>
        <end position="260"/>
    </location>
</feature>
<dbReference type="STRING" id="759620.WS105_0520"/>
<evidence type="ECO:0000259" key="4">
    <source>
        <dbReference type="PROSITE" id="PS50893"/>
    </source>
</evidence>
<feature type="region of interest" description="Disordered" evidence="3">
    <location>
        <begin position="231"/>
        <end position="260"/>
    </location>
</feature>